<dbReference type="Gene3D" id="1.10.10.10">
    <property type="entry name" value="Winged helix-like DNA-binding domain superfamily/Winged helix DNA-binding domain"/>
    <property type="match status" value="1"/>
</dbReference>
<keyword evidence="4" id="KW-0238">DNA-binding</keyword>
<evidence type="ECO:0000256" key="4">
    <source>
        <dbReference type="ARBA" id="ARBA00023125"/>
    </source>
</evidence>
<feature type="domain" description="HTH deoR-type" evidence="7">
    <location>
        <begin position="16"/>
        <end position="71"/>
    </location>
</feature>
<dbReference type="SMART" id="SM01134">
    <property type="entry name" value="DeoRC"/>
    <property type="match status" value="1"/>
</dbReference>
<dbReference type="InterPro" id="IPR036390">
    <property type="entry name" value="WH_DNA-bd_sf"/>
</dbReference>
<dbReference type="InterPro" id="IPR037171">
    <property type="entry name" value="NagB/RpiA_transferase-like"/>
</dbReference>
<dbReference type="AlphaFoldDB" id="A0A917S0U7"/>
<dbReference type="InterPro" id="IPR036388">
    <property type="entry name" value="WH-like_DNA-bd_sf"/>
</dbReference>
<comment type="caution">
    <text evidence="8">The sequence shown here is derived from an EMBL/GenBank/DDBJ whole genome shotgun (WGS) entry which is preliminary data.</text>
</comment>
<keyword evidence="9" id="KW-1185">Reference proteome</keyword>
<dbReference type="GO" id="GO:0003677">
    <property type="term" value="F:DNA binding"/>
    <property type="evidence" value="ECO:0007669"/>
    <property type="project" value="UniProtKB-KW"/>
</dbReference>
<reference evidence="8" key="1">
    <citation type="journal article" date="2014" name="Int. J. Syst. Evol. Microbiol.">
        <title>Complete genome sequence of Corynebacterium casei LMG S-19264T (=DSM 44701T), isolated from a smear-ripened cheese.</title>
        <authorList>
            <consortium name="US DOE Joint Genome Institute (JGI-PGF)"/>
            <person name="Walter F."/>
            <person name="Albersmeier A."/>
            <person name="Kalinowski J."/>
            <person name="Ruckert C."/>
        </authorList>
    </citation>
    <scope>NUCLEOTIDE SEQUENCE</scope>
    <source>
        <strain evidence="8">CGMCC 4.7306</strain>
    </source>
</reference>
<evidence type="ECO:0000256" key="5">
    <source>
        <dbReference type="ARBA" id="ARBA00023163"/>
    </source>
</evidence>
<dbReference type="PANTHER" id="PTHR30363">
    <property type="entry name" value="HTH-TYPE TRANSCRIPTIONAL REGULATOR SRLR-RELATED"/>
    <property type="match status" value="1"/>
</dbReference>
<dbReference type="EMBL" id="BMMZ01000001">
    <property type="protein sequence ID" value="GGL49593.1"/>
    <property type="molecule type" value="Genomic_DNA"/>
</dbReference>
<comment type="function">
    <text evidence="6">Repressor of the lactose catabolism operon. Galactose-6-phosphate is the inducer.</text>
</comment>
<proteinExistence type="predicted"/>
<dbReference type="SUPFAM" id="SSF100950">
    <property type="entry name" value="NagB/RpiA/CoA transferase-like"/>
    <property type="match status" value="1"/>
</dbReference>
<dbReference type="InterPro" id="IPR018356">
    <property type="entry name" value="Tscrpt_reg_HTH_DeoR_CS"/>
</dbReference>
<dbReference type="PRINTS" id="PR00037">
    <property type="entry name" value="HTHLACR"/>
</dbReference>
<evidence type="ECO:0000256" key="2">
    <source>
        <dbReference type="ARBA" id="ARBA00022491"/>
    </source>
</evidence>
<dbReference type="InterPro" id="IPR001034">
    <property type="entry name" value="DeoR_HTH"/>
</dbReference>
<sequence length="269" mass="28180">MTRLETDPSPSSRAAAGGRQARIAGWLEADGRVDVAQAAALLGVAPETVRRDLRAMETAGRLHRVHGGAISVVPRPMVTRSAPKSRYIGLGRTVWERLPRQGTLLIGTGPPALGLAEAISAAPPERPGLTVVTNYLDAAVVLSRVPLLAVYNIGGTVSPTSRGQEGDWAITELNRLRTDVSVICPAGISVEDGLSDPRPAGAAVCRAETRIGRRVIALADAAAVGRSAFVTFATIEEIDEVVVAGSVPDRLHRPFSDRGVGLTVVPTVD</sequence>
<dbReference type="Pfam" id="PF08220">
    <property type="entry name" value="HTH_DeoR"/>
    <property type="match status" value="1"/>
</dbReference>
<evidence type="ECO:0000256" key="3">
    <source>
        <dbReference type="ARBA" id="ARBA00023015"/>
    </source>
</evidence>
<keyword evidence="5" id="KW-0804">Transcription</keyword>
<protein>
    <recommendedName>
        <fullName evidence="1">Lactose phosphotransferase system repressor</fullName>
    </recommendedName>
</protein>
<evidence type="ECO:0000313" key="8">
    <source>
        <dbReference type="EMBL" id="GGL49593.1"/>
    </source>
</evidence>
<dbReference type="RefSeq" id="WP_188893539.1">
    <property type="nucleotide sequence ID" value="NZ_BMMZ01000001.1"/>
</dbReference>
<reference evidence="8" key="2">
    <citation type="submission" date="2020-09" db="EMBL/GenBank/DDBJ databases">
        <authorList>
            <person name="Sun Q."/>
            <person name="Zhou Y."/>
        </authorList>
    </citation>
    <scope>NUCLEOTIDE SEQUENCE</scope>
    <source>
        <strain evidence="8">CGMCC 4.7306</strain>
    </source>
</reference>
<evidence type="ECO:0000256" key="6">
    <source>
        <dbReference type="ARBA" id="ARBA00024937"/>
    </source>
</evidence>
<dbReference type="InterPro" id="IPR050313">
    <property type="entry name" value="Carb_Metab_HTH_regulators"/>
</dbReference>
<dbReference type="GO" id="GO:0003700">
    <property type="term" value="F:DNA-binding transcription factor activity"/>
    <property type="evidence" value="ECO:0007669"/>
    <property type="project" value="InterPro"/>
</dbReference>
<dbReference type="InterPro" id="IPR014036">
    <property type="entry name" value="DeoR-like_C"/>
</dbReference>
<keyword evidence="2" id="KW-0678">Repressor</keyword>
<dbReference type="Pfam" id="PF00455">
    <property type="entry name" value="DeoRC"/>
    <property type="match status" value="1"/>
</dbReference>
<accession>A0A917S0U7</accession>
<keyword evidence="3" id="KW-0805">Transcription regulation</keyword>
<evidence type="ECO:0000256" key="1">
    <source>
        <dbReference type="ARBA" id="ARBA00021390"/>
    </source>
</evidence>
<evidence type="ECO:0000313" key="9">
    <source>
        <dbReference type="Proteomes" id="UP000613840"/>
    </source>
</evidence>
<name>A0A917S0U7_9ACTN</name>
<organism evidence="8 9">
    <name type="scientific">Microlunatus endophyticus</name>
    <dbReference type="NCBI Taxonomy" id="1716077"/>
    <lineage>
        <taxon>Bacteria</taxon>
        <taxon>Bacillati</taxon>
        <taxon>Actinomycetota</taxon>
        <taxon>Actinomycetes</taxon>
        <taxon>Propionibacteriales</taxon>
        <taxon>Propionibacteriaceae</taxon>
        <taxon>Microlunatus</taxon>
    </lineage>
</organism>
<dbReference type="PROSITE" id="PS00894">
    <property type="entry name" value="HTH_DEOR_1"/>
    <property type="match status" value="1"/>
</dbReference>
<evidence type="ECO:0000259" key="7">
    <source>
        <dbReference type="PROSITE" id="PS51000"/>
    </source>
</evidence>
<dbReference type="PANTHER" id="PTHR30363:SF4">
    <property type="entry name" value="GLYCEROL-3-PHOSPHATE REGULON REPRESSOR"/>
    <property type="match status" value="1"/>
</dbReference>
<dbReference type="Proteomes" id="UP000613840">
    <property type="component" value="Unassembled WGS sequence"/>
</dbReference>
<dbReference type="SUPFAM" id="SSF46785">
    <property type="entry name" value="Winged helix' DNA-binding domain"/>
    <property type="match status" value="1"/>
</dbReference>
<dbReference type="SMART" id="SM00420">
    <property type="entry name" value="HTH_DEOR"/>
    <property type="match status" value="1"/>
</dbReference>
<gene>
    <name evidence="8" type="ORF">GCM10011575_04680</name>
</gene>
<dbReference type="PROSITE" id="PS51000">
    <property type="entry name" value="HTH_DEOR_2"/>
    <property type="match status" value="1"/>
</dbReference>